<dbReference type="EMBL" id="JAJGMW010000019">
    <property type="protein sequence ID" value="MCC4213781.1"/>
    <property type="molecule type" value="Genomic_DNA"/>
</dbReference>
<dbReference type="Pfam" id="PF01041">
    <property type="entry name" value="DegT_DnrJ_EryC1"/>
    <property type="match status" value="1"/>
</dbReference>
<sequence>MTKTPKIGLSLPLLNETDTNAVAEALQENWITAGGPFVQTFEQDLKAHLNTEAEVVALNSGTAALHLALILAGVKRGDFVICQTMSYVATANPIAYLNAIPVFVDSEPETYNLDPDAVLEAIQFCLSQHKKPAAIVAVHSYGIPCKIQEIAAIAQEYEIPLIEDAAEALGSSVAGNACGTFGDFGILSFNGNKIITTGGGGALICKNAEQAKLARHLASQAKITQQAFEHDTVGYNYAMPGLNAALGKSQLQSLDVKVSAKRNIHAVYSEIFKEQSGVALLNEPPECFSNYWLNVLRFSTPQENATPKGLLQHLQSAGIESRQPWKPLHLQGIYKEQHYFGNPVAESLWQNALCLPSGAGLTKTELNYIQETLIAYFSR</sequence>
<dbReference type="PIRSF" id="PIRSF000390">
    <property type="entry name" value="PLP_StrS"/>
    <property type="match status" value="1"/>
</dbReference>
<dbReference type="InterPro" id="IPR015421">
    <property type="entry name" value="PyrdxlP-dep_Trfase_major"/>
</dbReference>
<dbReference type="Proteomes" id="UP001197770">
    <property type="component" value="Unassembled WGS sequence"/>
</dbReference>
<dbReference type="GO" id="GO:0008483">
    <property type="term" value="F:transaminase activity"/>
    <property type="evidence" value="ECO:0007669"/>
    <property type="project" value="UniProtKB-KW"/>
</dbReference>
<evidence type="ECO:0000256" key="1">
    <source>
        <dbReference type="RuleBase" id="RU004508"/>
    </source>
</evidence>
<keyword evidence="3" id="KW-1185">Reference proteome</keyword>
<keyword evidence="2" id="KW-0032">Aminotransferase</keyword>
<name>A0ABS8GXE7_9FLAO</name>
<gene>
    <name evidence="2" type="ORF">LLW17_13695</name>
</gene>
<dbReference type="InterPro" id="IPR015422">
    <property type="entry name" value="PyrdxlP-dep_Trfase_small"/>
</dbReference>
<keyword evidence="2" id="KW-0808">Transferase</keyword>
<dbReference type="InterPro" id="IPR000653">
    <property type="entry name" value="DegT/StrS_aminotransferase"/>
</dbReference>
<dbReference type="PANTHER" id="PTHR30244">
    <property type="entry name" value="TRANSAMINASE"/>
    <property type="match status" value="1"/>
</dbReference>
<dbReference type="RefSeq" id="WP_228230858.1">
    <property type="nucleotide sequence ID" value="NZ_JAJGMW010000019.1"/>
</dbReference>
<keyword evidence="1" id="KW-0663">Pyridoxal phosphate</keyword>
<evidence type="ECO:0000313" key="3">
    <source>
        <dbReference type="Proteomes" id="UP001197770"/>
    </source>
</evidence>
<dbReference type="CDD" id="cd00616">
    <property type="entry name" value="AHBA_syn"/>
    <property type="match status" value="1"/>
</dbReference>
<dbReference type="PANTHER" id="PTHR30244:SF30">
    <property type="entry name" value="BLR5990 PROTEIN"/>
    <property type="match status" value="1"/>
</dbReference>
<dbReference type="Gene3D" id="3.90.1150.10">
    <property type="entry name" value="Aspartate Aminotransferase, domain 1"/>
    <property type="match status" value="1"/>
</dbReference>
<reference evidence="2 3" key="1">
    <citation type="submission" date="2021-11" db="EMBL/GenBank/DDBJ databases">
        <title>Seasonal and diel survey of microbial diversity of the Tyrrhenian coast.</title>
        <authorList>
            <person name="Gattoni G."/>
            <person name="Corral P."/>
        </authorList>
    </citation>
    <scope>NUCLEOTIDE SEQUENCE [LARGE SCALE GENOMIC DNA]</scope>
    <source>
        <strain evidence="2 3">Mr9</strain>
    </source>
</reference>
<organism evidence="2 3">
    <name type="scientific">Leeuwenhoekiella parthenopeia</name>
    <dbReference type="NCBI Taxonomy" id="2890320"/>
    <lineage>
        <taxon>Bacteria</taxon>
        <taxon>Pseudomonadati</taxon>
        <taxon>Bacteroidota</taxon>
        <taxon>Flavobacteriia</taxon>
        <taxon>Flavobacteriales</taxon>
        <taxon>Flavobacteriaceae</taxon>
        <taxon>Leeuwenhoekiella</taxon>
    </lineage>
</organism>
<protein>
    <submittedName>
        <fullName evidence="2">Aminotransferase class V-fold PLP-dependent enzyme</fullName>
    </submittedName>
</protein>
<comment type="caution">
    <text evidence="2">The sequence shown here is derived from an EMBL/GenBank/DDBJ whole genome shotgun (WGS) entry which is preliminary data.</text>
</comment>
<dbReference type="Gene3D" id="3.40.640.10">
    <property type="entry name" value="Type I PLP-dependent aspartate aminotransferase-like (Major domain)"/>
    <property type="match status" value="1"/>
</dbReference>
<evidence type="ECO:0000313" key="2">
    <source>
        <dbReference type="EMBL" id="MCC4213781.1"/>
    </source>
</evidence>
<comment type="similarity">
    <text evidence="1">Belongs to the DegT/DnrJ/EryC1 family.</text>
</comment>
<dbReference type="SUPFAM" id="SSF53383">
    <property type="entry name" value="PLP-dependent transferases"/>
    <property type="match status" value="1"/>
</dbReference>
<accession>A0ABS8GXE7</accession>
<proteinExistence type="inferred from homology"/>
<dbReference type="InterPro" id="IPR015424">
    <property type="entry name" value="PyrdxlP-dep_Trfase"/>
</dbReference>